<gene>
    <name evidence="1" type="ORF">C5167_006845</name>
</gene>
<dbReference type="Gramene" id="RZC59549">
    <property type="protein sequence ID" value="RZC59549"/>
    <property type="gene ID" value="C5167_006845"/>
</dbReference>
<keyword evidence="2" id="KW-1185">Reference proteome</keyword>
<dbReference type="InterPro" id="IPR025322">
    <property type="entry name" value="PADRE_dom"/>
</dbReference>
<dbReference type="Pfam" id="PF14009">
    <property type="entry name" value="PADRE"/>
    <property type="match status" value="1"/>
</dbReference>
<reference evidence="1 2" key="1">
    <citation type="journal article" date="2018" name="Science">
        <title>The opium poppy genome and morphinan production.</title>
        <authorList>
            <person name="Guo L."/>
            <person name="Winzer T."/>
            <person name="Yang X."/>
            <person name="Li Y."/>
            <person name="Ning Z."/>
            <person name="He Z."/>
            <person name="Teodor R."/>
            <person name="Lu Y."/>
            <person name="Bowser T.A."/>
            <person name="Graham I.A."/>
            <person name="Ye K."/>
        </authorList>
    </citation>
    <scope>NUCLEOTIDE SEQUENCE [LARGE SCALE GENOMIC DNA]</scope>
    <source>
        <strain evidence="2">cv. HN1</strain>
        <tissue evidence="1">Leaves</tissue>
    </source>
</reference>
<dbReference type="EMBL" id="CM010718">
    <property type="protein sequence ID" value="RZC59549.1"/>
    <property type="molecule type" value="Genomic_DNA"/>
</dbReference>
<name>A0A4Y7JIH0_PAPSO</name>
<proteinExistence type="predicted"/>
<dbReference type="PANTHER" id="PTHR33052">
    <property type="entry name" value="DUF4228 DOMAIN PROTEIN-RELATED"/>
    <property type="match status" value="1"/>
</dbReference>
<organism evidence="1 2">
    <name type="scientific">Papaver somniferum</name>
    <name type="common">Opium poppy</name>
    <dbReference type="NCBI Taxonomy" id="3469"/>
    <lineage>
        <taxon>Eukaryota</taxon>
        <taxon>Viridiplantae</taxon>
        <taxon>Streptophyta</taxon>
        <taxon>Embryophyta</taxon>
        <taxon>Tracheophyta</taxon>
        <taxon>Spermatophyta</taxon>
        <taxon>Magnoliopsida</taxon>
        <taxon>Ranunculales</taxon>
        <taxon>Papaveraceae</taxon>
        <taxon>Papaveroideae</taxon>
        <taxon>Papaver</taxon>
    </lineage>
</organism>
<sequence length="326" mass="36706">MIPWPCVPLIWNHISCIHIRGEEEEQQQPQPQHQGGGGGAGTTTIKVIKSDGLVKIYNKPINASDLMTEFPKHLICHSDSFYIGQKIQALSEKDKLQLGHKYFLLPQHLFQSVLSFVTIASFAAASKSSSQVSPLNTTPSSVSSTNSVLTAKVRKNADVLNKVKSCQPFDIRKTASGSLQIRVSDEFISKLMESPSSVKEDDEENEDEDRVKQRICNTPQLQKDYSQLVGCSKQWKPKLETISESSSSSSSSRIRKLGSFSIIHRKNNKKSHHDHYQTQITQRSPEYYHYGTSNHDQPDLTSKTNVKIIKMSKQSINNNNRMICKF</sequence>
<dbReference type="Proteomes" id="UP000316621">
    <property type="component" value="Chromosome 4"/>
</dbReference>
<evidence type="ECO:0000313" key="1">
    <source>
        <dbReference type="EMBL" id="RZC59549.1"/>
    </source>
</evidence>
<protein>
    <recommendedName>
        <fullName evidence="3">DUF4228 domain-containing protein</fullName>
    </recommendedName>
</protein>
<accession>A0A4Y7JIH0</accession>
<evidence type="ECO:0000313" key="2">
    <source>
        <dbReference type="Proteomes" id="UP000316621"/>
    </source>
</evidence>
<dbReference type="STRING" id="3469.A0A4Y7JIH0"/>
<dbReference type="OMA" id="HIACIHQ"/>
<dbReference type="AlphaFoldDB" id="A0A4Y7JIH0"/>
<evidence type="ECO:0008006" key="3">
    <source>
        <dbReference type="Google" id="ProtNLM"/>
    </source>
</evidence>